<feature type="transmembrane region" description="Helical" evidence="1">
    <location>
        <begin position="45"/>
        <end position="67"/>
    </location>
</feature>
<evidence type="ECO:0000256" key="1">
    <source>
        <dbReference type="SAM" id="Phobius"/>
    </source>
</evidence>
<evidence type="ECO:0000313" key="2">
    <source>
        <dbReference type="EMBL" id="KHJ98057.1"/>
    </source>
</evidence>
<accession>A0A0B1TQG4</accession>
<name>A0A0B1TQG4_OESDE</name>
<dbReference type="AlphaFoldDB" id="A0A0B1TQG4"/>
<proteinExistence type="predicted"/>
<keyword evidence="1" id="KW-0812">Transmembrane</keyword>
<protein>
    <submittedName>
        <fullName evidence="2">Uncharacterized protein</fullName>
    </submittedName>
</protein>
<dbReference type="Proteomes" id="UP000053660">
    <property type="component" value="Unassembled WGS sequence"/>
</dbReference>
<evidence type="ECO:0000313" key="3">
    <source>
        <dbReference type="Proteomes" id="UP000053660"/>
    </source>
</evidence>
<keyword evidence="1" id="KW-1133">Transmembrane helix</keyword>
<gene>
    <name evidence="2" type="ORF">OESDEN_01970</name>
</gene>
<organism evidence="2 3">
    <name type="scientific">Oesophagostomum dentatum</name>
    <name type="common">Nodular worm</name>
    <dbReference type="NCBI Taxonomy" id="61180"/>
    <lineage>
        <taxon>Eukaryota</taxon>
        <taxon>Metazoa</taxon>
        <taxon>Ecdysozoa</taxon>
        <taxon>Nematoda</taxon>
        <taxon>Chromadorea</taxon>
        <taxon>Rhabditida</taxon>
        <taxon>Rhabditina</taxon>
        <taxon>Rhabditomorpha</taxon>
        <taxon>Strongyloidea</taxon>
        <taxon>Strongylidae</taxon>
        <taxon>Oesophagostomum</taxon>
    </lineage>
</organism>
<keyword evidence="3" id="KW-1185">Reference proteome</keyword>
<keyword evidence="1" id="KW-0472">Membrane</keyword>
<reference evidence="2 3" key="1">
    <citation type="submission" date="2014-03" db="EMBL/GenBank/DDBJ databases">
        <title>Draft genome of the hookworm Oesophagostomum dentatum.</title>
        <authorList>
            <person name="Mitreva M."/>
        </authorList>
    </citation>
    <scope>NUCLEOTIDE SEQUENCE [LARGE SCALE GENOMIC DNA]</scope>
    <source>
        <strain evidence="2 3">OD-Hann</strain>
    </source>
</reference>
<sequence>MVVKETITALVAPHQLTCSISYGYARFSRACVQQLKGTVRLCQKLFVHGSASGLVTPAAVLASLPLLF</sequence>
<dbReference type="EMBL" id="KN549364">
    <property type="protein sequence ID" value="KHJ98057.1"/>
    <property type="molecule type" value="Genomic_DNA"/>
</dbReference>